<comment type="caution">
    <text evidence="2">The sequence shown here is derived from an EMBL/GenBank/DDBJ whole genome shotgun (WGS) entry which is preliminary data.</text>
</comment>
<proteinExistence type="predicted"/>
<gene>
    <name evidence="2" type="ORF">GCM10010371_57380</name>
</gene>
<evidence type="ECO:0000313" key="3">
    <source>
        <dbReference type="Proteomes" id="UP000634660"/>
    </source>
</evidence>
<feature type="compositionally biased region" description="Polar residues" evidence="1">
    <location>
        <begin position="103"/>
        <end position="112"/>
    </location>
</feature>
<reference evidence="2" key="1">
    <citation type="journal article" date="2014" name="Int. J. Syst. Evol. Microbiol.">
        <title>Complete genome sequence of Corynebacterium casei LMG S-19264T (=DSM 44701T), isolated from a smear-ripened cheese.</title>
        <authorList>
            <consortium name="US DOE Joint Genome Institute (JGI-PGF)"/>
            <person name="Walter F."/>
            <person name="Albersmeier A."/>
            <person name="Kalinowski J."/>
            <person name="Ruckert C."/>
        </authorList>
    </citation>
    <scope>NUCLEOTIDE SEQUENCE</scope>
    <source>
        <strain evidence="2">JCM 4834</strain>
    </source>
</reference>
<protein>
    <submittedName>
        <fullName evidence="2">Uncharacterized protein</fullName>
    </submittedName>
</protein>
<accession>A0A918RAT1</accession>
<feature type="compositionally biased region" description="Low complexity" evidence="1">
    <location>
        <begin position="91"/>
        <end position="102"/>
    </location>
</feature>
<sequence>MPGMDAHEILKKAQDLQAAKLAAKQAAVAPLAELLATRIRLQSEFTETDVPYGKAYAVAAAAGWSPAELAEIGATEPTPRPRTRRSKDSGKTAAAAASDSATEIPTQTAVNA</sequence>
<organism evidence="2 3">
    <name type="scientific">Streptomyces subrutilus</name>
    <dbReference type="NCBI Taxonomy" id="36818"/>
    <lineage>
        <taxon>Bacteria</taxon>
        <taxon>Bacillati</taxon>
        <taxon>Actinomycetota</taxon>
        <taxon>Actinomycetes</taxon>
        <taxon>Kitasatosporales</taxon>
        <taxon>Streptomycetaceae</taxon>
        <taxon>Streptomyces</taxon>
    </lineage>
</organism>
<dbReference type="EMBL" id="BMVX01000028">
    <property type="protein sequence ID" value="GGZ89987.1"/>
    <property type="molecule type" value="Genomic_DNA"/>
</dbReference>
<dbReference type="AlphaFoldDB" id="A0A918RAT1"/>
<reference evidence="2" key="2">
    <citation type="submission" date="2020-09" db="EMBL/GenBank/DDBJ databases">
        <authorList>
            <person name="Sun Q."/>
            <person name="Ohkuma M."/>
        </authorList>
    </citation>
    <scope>NUCLEOTIDE SEQUENCE</scope>
    <source>
        <strain evidence="2">JCM 4834</strain>
    </source>
</reference>
<name>A0A918RAT1_9ACTN</name>
<evidence type="ECO:0000313" key="2">
    <source>
        <dbReference type="EMBL" id="GGZ89987.1"/>
    </source>
</evidence>
<evidence type="ECO:0000256" key="1">
    <source>
        <dbReference type="SAM" id="MobiDB-lite"/>
    </source>
</evidence>
<feature type="region of interest" description="Disordered" evidence="1">
    <location>
        <begin position="70"/>
        <end position="112"/>
    </location>
</feature>
<dbReference type="Proteomes" id="UP000634660">
    <property type="component" value="Unassembled WGS sequence"/>
</dbReference>